<dbReference type="PANTHER" id="PTHR47939:SF13">
    <property type="entry name" value="OS03G0201400 PROTEIN"/>
    <property type="match status" value="1"/>
</dbReference>
<dbReference type="AlphaFoldDB" id="A0A0B1P314"/>
<evidence type="ECO:0000313" key="3">
    <source>
        <dbReference type="Proteomes" id="UP000030854"/>
    </source>
</evidence>
<dbReference type="Gene3D" id="1.25.40.10">
    <property type="entry name" value="Tetratricopeptide repeat domain"/>
    <property type="match status" value="2"/>
</dbReference>
<dbReference type="EMBL" id="JNVN01002634">
    <property type="protein sequence ID" value="KHJ31715.1"/>
    <property type="molecule type" value="Genomic_DNA"/>
</dbReference>
<comment type="caution">
    <text evidence="2">The sequence shown here is derived from an EMBL/GenBank/DDBJ whole genome shotgun (WGS) entry which is preliminary data.</text>
</comment>
<evidence type="ECO:0000313" key="2">
    <source>
        <dbReference type="EMBL" id="KHJ31715.1"/>
    </source>
</evidence>
<gene>
    <name evidence="2" type="ORF">EV44_g2529</name>
</gene>
<evidence type="ECO:0000256" key="1">
    <source>
        <dbReference type="ARBA" id="ARBA00022737"/>
    </source>
</evidence>
<proteinExistence type="predicted"/>
<dbReference type="InterPro" id="IPR050667">
    <property type="entry name" value="PPR-containing_protein"/>
</dbReference>
<name>A0A0B1P314_UNCNE</name>
<accession>A0A0B1P314</accession>
<dbReference type="HOGENOM" id="CLU_019319_0_0_1"/>
<organism evidence="2 3">
    <name type="scientific">Uncinula necator</name>
    <name type="common">Grape powdery mildew</name>
    <dbReference type="NCBI Taxonomy" id="52586"/>
    <lineage>
        <taxon>Eukaryota</taxon>
        <taxon>Fungi</taxon>
        <taxon>Dikarya</taxon>
        <taxon>Ascomycota</taxon>
        <taxon>Pezizomycotina</taxon>
        <taxon>Leotiomycetes</taxon>
        <taxon>Erysiphales</taxon>
        <taxon>Erysiphaceae</taxon>
        <taxon>Erysiphe</taxon>
    </lineage>
</organism>
<sequence>MQSQLTCNVFRRILAGEGFIFYCNTRSDPLTRHCSRQSQPQIFRKCIHRTIFGFAKNVGQQPRDPSITPGLPKMIELSHMCKIGARPPLATELKKSWLVFFEYKVKNKEIVNRLQVEHALQTFEYLKNLNSAEISEKLNLPELNLASKALKRVPKDNTDHHLNLAKALYDEIRGRETDPKKKRQAFQYYIETLSLTGNTTEARELLESKCIALKKESISEQDDFTPDVIDKLWLFILKGFAREKNEAELLQTFEIARENGIVYHPAAHRVMTTFFAEKDAILQTKLWYNKPIVARGNSGSHPRPQTLATILEFCLRNNELEWCKNVFKDALSLNPSKGTWDVVLLWAAGAMGKGVEDVERMIGVMIRRNPDNEVLRPNIHTINGLVKLAMSKNDPYLAERYLTLGVKYGIRPNARTLILQLNYRCDARDLRGARAAYDALLAEEVIDDEDLPPINKYIRNICESPEPDFDLILTLINDLDERGKRLEALTVTALCNIYLDRGEIDGFVNILQTNIYHYTLTERGFIRDAFVKFCCNRYNSTLKAWDAYNILRQFFNETSVEQRTQIMNSFFERRRCDMACHTFGHMRQNTIQDRKPKLETYVSCLEGIAKLANREYLDIVHNMLKLDQDIEPNTTLYNALMLAYTSICEGGRALSFWKDITSRYEGPNYKSLEIFFWACQESNEGSIEARKIYEKMNRMGVELTAPVLAEYMGSLAKNSCWPEVKALVQSIEQEHGLKPDVRMLGTIYNCLPGDEAKAVMESWSIEHYSEIWNELRKFGRRIVKHKQYPEVRMRQFYLKRDFKAS</sequence>
<dbReference type="STRING" id="52586.A0A0B1P314"/>
<dbReference type="OrthoDB" id="185373at2759"/>
<dbReference type="InterPro" id="IPR011990">
    <property type="entry name" value="TPR-like_helical_dom_sf"/>
</dbReference>
<protein>
    <submittedName>
        <fullName evidence="2">Putative complex i intermediate-associated protein 84</fullName>
    </submittedName>
</protein>
<keyword evidence="3" id="KW-1185">Reference proteome</keyword>
<keyword evidence="1" id="KW-0677">Repeat</keyword>
<dbReference type="OMA" id="CLVFGHM"/>
<dbReference type="PANTHER" id="PTHR47939">
    <property type="entry name" value="MEMBRANE-ASSOCIATED SALT-INDUCIBLE PROTEIN-LIKE"/>
    <property type="match status" value="1"/>
</dbReference>
<reference evidence="2 3" key="1">
    <citation type="journal article" date="2014" name="BMC Genomics">
        <title>Adaptive genomic structural variation in the grape powdery mildew pathogen, Erysiphe necator.</title>
        <authorList>
            <person name="Jones L."/>
            <person name="Riaz S."/>
            <person name="Morales-Cruz A."/>
            <person name="Amrine K.C."/>
            <person name="McGuire B."/>
            <person name="Gubler W.D."/>
            <person name="Walker M.A."/>
            <person name="Cantu D."/>
        </authorList>
    </citation>
    <scope>NUCLEOTIDE SEQUENCE [LARGE SCALE GENOMIC DNA]</scope>
    <source>
        <strain evidence="3">c</strain>
    </source>
</reference>
<dbReference type="Proteomes" id="UP000030854">
    <property type="component" value="Unassembled WGS sequence"/>
</dbReference>